<accession>A0A1B9ABX0</accession>
<organism evidence="1 2">
    <name type="scientific">Pseudobacillus wudalianchiensis</name>
    <dbReference type="NCBI Taxonomy" id="1743143"/>
    <lineage>
        <taxon>Bacteria</taxon>
        <taxon>Bacillati</taxon>
        <taxon>Bacillota</taxon>
        <taxon>Bacilli</taxon>
        <taxon>Bacillales</taxon>
        <taxon>Bacillaceae</taxon>
        <taxon>Pseudobacillus</taxon>
    </lineage>
</organism>
<evidence type="ECO:0000313" key="1">
    <source>
        <dbReference type="EMBL" id="OCA81343.1"/>
    </source>
</evidence>
<protein>
    <recommendedName>
        <fullName evidence="3">SCP2 domain-containing protein</fullName>
    </recommendedName>
</protein>
<comment type="caution">
    <text evidence="1">The sequence shown here is derived from an EMBL/GenBank/DDBJ whole genome shotgun (WGS) entry which is preliminary data.</text>
</comment>
<keyword evidence="2" id="KW-1185">Reference proteome</keyword>
<dbReference type="RefSeq" id="WP_065412170.1">
    <property type="nucleotide sequence ID" value="NZ_MAYT01000031.1"/>
</dbReference>
<reference evidence="2" key="1">
    <citation type="submission" date="2016-05" db="EMBL/GenBank/DDBJ databases">
        <authorList>
            <person name="Liu B."/>
            <person name="Wang J."/>
            <person name="Zhu Y."/>
            <person name="Liu G."/>
            <person name="Chen Q."/>
            <person name="Chen Z."/>
            <person name="Lan J."/>
            <person name="Che J."/>
            <person name="Ge C."/>
            <person name="Shi H."/>
            <person name="Pan Z."/>
            <person name="Liu X."/>
        </authorList>
    </citation>
    <scope>NUCLEOTIDE SEQUENCE [LARGE SCALE GENOMIC DNA]</scope>
    <source>
        <strain evidence="2">FJAT-27215</strain>
    </source>
</reference>
<name>A0A1B9ABX0_9BACI</name>
<dbReference type="Proteomes" id="UP000092578">
    <property type="component" value="Unassembled WGS sequence"/>
</dbReference>
<sequence>MKENLLAMQAACRDRTHIWPLLPLQPVHVLLEGEGESWLLVISDQGMQLSNSHTDHWHLRLRGGVEPLLEGRGQLRLYERMGAVEVAGFYRVKLWFESFLWLCRPYYETSGTA</sequence>
<evidence type="ECO:0008006" key="3">
    <source>
        <dbReference type="Google" id="ProtNLM"/>
    </source>
</evidence>
<gene>
    <name evidence="1" type="ORF">A8F95_16440</name>
</gene>
<dbReference type="EMBL" id="MAYT01000031">
    <property type="protein sequence ID" value="OCA81343.1"/>
    <property type="molecule type" value="Genomic_DNA"/>
</dbReference>
<evidence type="ECO:0000313" key="2">
    <source>
        <dbReference type="Proteomes" id="UP000092578"/>
    </source>
</evidence>
<dbReference type="AlphaFoldDB" id="A0A1B9ABX0"/>
<proteinExistence type="predicted"/>